<dbReference type="HOGENOM" id="CLU_1466980_0_0_10"/>
<proteinExistence type="predicted"/>
<accession>Q3ATM8</accession>
<evidence type="ECO:0000313" key="1">
    <source>
        <dbReference type="EMBL" id="ABB27647.1"/>
    </source>
</evidence>
<protein>
    <submittedName>
        <fullName evidence="1">Uncharacterized protein</fullName>
    </submittedName>
</protein>
<dbReference type="AlphaFoldDB" id="Q3ATM8"/>
<organism evidence="1">
    <name type="scientific">Chlorobium chlorochromatii (strain CaD3)</name>
    <dbReference type="NCBI Taxonomy" id="340177"/>
    <lineage>
        <taxon>Bacteria</taxon>
        <taxon>Pseudomonadati</taxon>
        <taxon>Chlorobiota</taxon>
        <taxon>Chlorobiia</taxon>
        <taxon>Chlorobiales</taxon>
        <taxon>Chlorobiaceae</taxon>
        <taxon>Chlorobium/Pelodictyon group</taxon>
        <taxon>Chlorobium</taxon>
    </lineage>
</organism>
<dbReference type="KEGG" id="cch:Cag_0374"/>
<reference evidence="1" key="1">
    <citation type="submission" date="2005-08" db="EMBL/GenBank/DDBJ databases">
        <title>Complete sequence of Chlorobium chlorochromatii CaD3.</title>
        <authorList>
            <person name="Copeland A."/>
            <person name="Lucas S."/>
            <person name="Lapidus A."/>
            <person name="Barry K."/>
            <person name="Detter J.C."/>
            <person name="Glavina T."/>
            <person name="Hammon N."/>
            <person name="Israni S."/>
            <person name="Pitluck S."/>
            <person name="Bryant D."/>
            <person name="Schmutz J."/>
            <person name="Larimer F."/>
            <person name="Land M."/>
            <person name="Kyrpides N."/>
            <person name="Ivanova N."/>
            <person name="Richardson P."/>
        </authorList>
    </citation>
    <scope>NUCLEOTIDE SEQUENCE [LARGE SCALE GENOMIC DNA]</scope>
    <source>
        <strain evidence="1">CaD3</strain>
    </source>
</reference>
<name>Q3ATM8_CHLCH</name>
<gene>
    <name evidence="1" type="ordered locus">Cag_0374</name>
</gene>
<sequence>MSNPNPSPLSHAMPEAIRQLPAEAQQEVLAWVEKLLATQNEGVDELYNAISSIVKFIPNFMVIPLMVEQIHPRIAAGVCVKMGVEKATGYANDLPVEYLSSVTHHLPNPMVGEILTAMKRYAAEKLITYEIEHHRTDLQALMPSVSESHQALITKHLST</sequence>
<dbReference type="EMBL" id="CP000108">
    <property type="protein sequence ID" value="ABB27647.1"/>
    <property type="molecule type" value="Genomic_DNA"/>
</dbReference>
<dbReference type="eggNOG" id="ENOG5033NAF">
    <property type="taxonomic scope" value="Bacteria"/>
</dbReference>
<dbReference type="OrthoDB" id="594633at2"/>
<dbReference type="STRING" id="340177.Cag_0374"/>